<comment type="catalytic activity">
    <reaction evidence="7">
        <text>diphosphate + H2O = 2 phosphate + H(+)</text>
        <dbReference type="Rhea" id="RHEA:24576"/>
        <dbReference type="ChEBI" id="CHEBI:15377"/>
        <dbReference type="ChEBI" id="CHEBI:15378"/>
        <dbReference type="ChEBI" id="CHEBI:33019"/>
        <dbReference type="ChEBI" id="CHEBI:43474"/>
        <dbReference type="EC" id="3.6.1.1"/>
    </reaction>
</comment>
<dbReference type="EC" id="3.6.1.1" evidence="2"/>
<dbReference type="AlphaFoldDB" id="A0A1F5TQP3"/>
<dbReference type="GO" id="GO:0005737">
    <property type="term" value="C:cytoplasm"/>
    <property type="evidence" value="ECO:0007669"/>
    <property type="project" value="InterPro"/>
</dbReference>
<dbReference type="Pfam" id="PF01368">
    <property type="entry name" value="DHH"/>
    <property type="match status" value="1"/>
</dbReference>
<dbReference type="FunFam" id="3.90.1640.10:FF:000001">
    <property type="entry name" value="Probable manganese-dependent inorganic pyrophosphatase"/>
    <property type="match status" value="1"/>
</dbReference>
<keyword evidence="3" id="KW-0479">Metal-binding</keyword>
<dbReference type="GO" id="GO:0004427">
    <property type="term" value="F:inorganic diphosphate phosphatase activity"/>
    <property type="evidence" value="ECO:0007669"/>
    <property type="project" value="UniProtKB-EC"/>
</dbReference>
<evidence type="ECO:0000313" key="9">
    <source>
        <dbReference type="EMBL" id="OGF41149.1"/>
    </source>
</evidence>
<sequence>MDKVYIIGHTSPDTDSVVAAISYAEFKNKIENTNIYIPVVAGEINKATEFIFNKFNIEKPEILNTLENKNVILVDHNEAAQSLTGIESAKIIEILDHHKLDFKYSEPIYVNIKPWGSSATIVAELFLSNNLNISKSTAGLILSAILDDTVITKSPTCTKTDKDMIKKLSEIAEINDWENFGMEIFKAKSGVSKMRDIEVIKSDFKDFDFMAGKFGVGQVETVDLNEFSNRLDSLLIEMEKIKKENNYHSVLLFVTDIIKGGSKILVASREAEKIAEAFNIKLKDNKAYINGLMSRKKQVVPVLTEKFNN</sequence>
<dbReference type="InterPro" id="IPR038222">
    <property type="entry name" value="DHHA2_dom_sf"/>
</dbReference>
<evidence type="ECO:0000256" key="1">
    <source>
        <dbReference type="ARBA" id="ARBA00001936"/>
    </source>
</evidence>
<evidence type="ECO:0000256" key="4">
    <source>
        <dbReference type="ARBA" id="ARBA00022801"/>
    </source>
</evidence>
<dbReference type="Proteomes" id="UP000177579">
    <property type="component" value="Unassembled WGS sequence"/>
</dbReference>
<name>A0A1F5TQP3_9BACT</name>
<dbReference type="InterPro" id="IPR001667">
    <property type="entry name" value="DDH_dom"/>
</dbReference>
<comment type="cofactor">
    <cofactor evidence="1">
        <name>Mn(2+)</name>
        <dbReference type="ChEBI" id="CHEBI:29035"/>
    </cofactor>
</comment>
<dbReference type="EMBL" id="MFGO01000013">
    <property type="protein sequence ID" value="OGF41149.1"/>
    <property type="molecule type" value="Genomic_DNA"/>
</dbReference>
<dbReference type="InterPro" id="IPR038763">
    <property type="entry name" value="DHH_sf"/>
</dbReference>
<keyword evidence="4" id="KW-0378">Hydrolase</keyword>
<evidence type="ECO:0000259" key="8">
    <source>
        <dbReference type="SMART" id="SM01131"/>
    </source>
</evidence>
<evidence type="ECO:0000256" key="3">
    <source>
        <dbReference type="ARBA" id="ARBA00022723"/>
    </source>
</evidence>
<proteinExistence type="predicted"/>
<dbReference type="Gene3D" id="3.90.1640.10">
    <property type="entry name" value="inorganic pyrophosphatase (n-terminal core)"/>
    <property type="match status" value="1"/>
</dbReference>
<evidence type="ECO:0000313" key="10">
    <source>
        <dbReference type="Proteomes" id="UP000177579"/>
    </source>
</evidence>
<evidence type="ECO:0000256" key="2">
    <source>
        <dbReference type="ARBA" id="ARBA00012146"/>
    </source>
</evidence>
<dbReference type="SMART" id="SM01131">
    <property type="entry name" value="DHHA2"/>
    <property type="match status" value="1"/>
</dbReference>
<dbReference type="PANTHER" id="PTHR12112">
    <property type="entry name" value="BNIP - RELATED"/>
    <property type="match status" value="1"/>
</dbReference>
<organism evidence="9 10">
    <name type="scientific">Candidatus Falkowbacteria bacterium RIFOXYD2_FULL_34_120</name>
    <dbReference type="NCBI Taxonomy" id="1798007"/>
    <lineage>
        <taxon>Bacteria</taxon>
        <taxon>Candidatus Falkowiibacteriota</taxon>
    </lineage>
</organism>
<evidence type="ECO:0000256" key="6">
    <source>
        <dbReference type="ARBA" id="ARBA00032535"/>
    </source>
</evidence>
<dbReference type="Gene3D" id="3.10.310.20">
    <property type="entry name" value="DHHA2 domain"/>
    <property type="match status" value="1"/>
</dbReference>
<dbReference type="Pfam" id="PF02833">
    <property type="entry name" value="DHHA2"/>
    <property type="match status" value="1"/>
</dbReference>
<accession>A0A1F5TQP3</accession>
<dbReference type="GO" id="GO:0046872">
    <property type="term" value="F:metal ion binding"/>
    <property type="evidence" value="ECO:0007669"/>
    <property type="project" value="UniProtKB-KW"/>
</dbReference>
<reference evidence="9 10" key="1">
    <citation type="journal article" date="2016" name="Nat. Commun.">
        <title>Thousands of microbial genomes shed light on interconnected biogeochemical processes in an aquifer system.</title>
        <authorList>
            <person name="Anantharaman K."/>
            <person name="Brown C.T."/>
            <person name="Hug L.A."/>
            <person name="Sharon I."/>
            <person name="Castelle C.J."/>
            <person name="Probst A.J."/>
            <person name="Thomas B.C."/>
            <person name="Singh A."/>
            <person name="Wilkins M.J."/>
            <person name="Karaoz U."/>
            <person name="Brodie E.L."/>
            <person name="Williams K.H."/>
            <person name="Hubbard S.S."/>
            <person name="Banfield J.F."/>
        </authorList>
    </citation>
    <scope>NUCLEOTIDE SEQUENCE [LARGE SCALE GENOMIC DNA]</scope>
</reference>
<gene>
    <name evidence="9" type="ORF">A2531_01350</name>
</gene>
<protein>
    <recommendedName>
        <fullName evidence="2">inorganic diphosphatase</fullName>
        <ecNumber evidence="2">3.6.1.1</ecNumber>
    </recommendedName>
    <alternativeName>
        <fullName evidence="6">Pyrophosphate phospho-hydrolase</fullName>
    </alternativeName>
</protein>
<comment type="caution">
    <text evidence="9">The sequence shown here is derived from an EMBL/GenBank/DDBJ whole genome shotgun (WGS) entry which is preliminary data.</text>
</comment>
<dbReference type="NCBIfam" id="NF003877">
    <property type="entry name" value="PRK05427.1"/>
    <property type="match status" value="1"/>
</dbReference>
<evidence type="ECO:0000256" key="7">
    <source>
        <dbReference type="ARBA" id="ARBA00047820"/>
    </source>
</evidence>
<keyword evidence="5" id="KW-0464">Manganese</keyword>
<dbReference type="PANTHER" id="PTHR12112:SF22">
    <property type="entry name" value="MANGANESE-DEPENDENT INORGANIC PYROPHOSPHATASE-RELATED"/>
    <property type="match status" value="1"/>
</dbReference>
<dbReference type="SUPFAM" id="SSF64182">
    <property type="entry name" value="DHH phosphoesterases"/>
    <property type="match status" value="1"/>
</dbReference>
<feature type="domain" description="DHHA2" evidence="8">
    <location>
        <begin position="181"/>
        <end position="307"/>
    </location>
</feature>
<dbReference type="InterPro" id="IPR004097">
    <property type="entry name" value="DHHA2"/>
</dbReference>
<evidence type="ECO:0000256" key="5">
    <source>
        <dbReference type="ARBA" id="ARBA00023211"/>
    </source>
</evidence>